<organism evidence="2 3">
    <name type="scientific">Streptomyces scabichelini</name>
    <dbReference type="NCBI Taxonomy" id="2711217"/>
    <lineage>
        <taxon>Bacteria</taxon>
        <taxon>Bacillati</taxon>
        <taxon>Actinomycetota</taxon>
        <taxon>Actinomycetes</taxon>
        <taxon>Kitasatosporales</taxon>
        <taxon>Streptomycetaceae</taxon>
        <taxon>Streptomyces</taxon>
    </lineage>
</organism>
<dbReference type="Gene3D" id="3.10.180.10">
    <property type="entry name" value="2,3-Dihydroxybiphenyl 1,2-Dioxygenase, domain 1"/>
    <property type="match status" value="1"/>
</dbReference>
<dbReference type="PROSITE" id="PS51819">
    <property type="entry name" value="VOC"/>
    <property type="match status" value="1"/>
</dbReference>
<name>A0A6G4V4L5_9ACTN</name>
<proteinExistence type="predicted"/>
<accession>A0A6G4V4L5</accession>
<dbReference type="Pfam" id="PF00903">
    <property type="entry name" value="Glyoxalase"/>
    <property type="match status" value="1"/>
</dbReference>
<gene>
    <name evidence="2" type="ORF">G5C60_14510</name>
</gene>
<feature type="domain" description="VOC" evidence="1">
    <location>
        <begin position="4"/>
        <end position="121"/>
    </location>
</feature>
<keyword evidence="3" id="KW-1185">Reference proteome</keyword>
<protein>
    <submittedName>
        <fullName evidence="2">VOC family protein</fullName>
    </submittedName>
</protein>
<dbReference type="SUPFAM" id="SSF54593">
    <property type="entry name" value="Glyoxalase/Bleomycin resistance protein/Dihydroxybiphenyl dioxygenase"/>
    <property type="match status" value="1"/>
</dbReference>
<dbReference type="Proteomes" id="UP000472335">
    <property type="component" value="Unassembled WGS sequence"/>
</dbReference>
<sequence length="129" mass="14119">MTVELNHTIVAAHDKKASAQFLADILGLEVSPPFGPFIPVQIPNGVTLDYMDADDPITPQHYAFLVSEDDFDAIFARVKAAGLTYWADPYHRHTNEINTNDGGRGTYFDDPNGHNLEILTRPYGSGGSA</sequence>
<reference evidence="2 3" key="1">
    <citation type="submission" date="2020-02" db="EMBL/GenBank/DDBJ databases">
        <title>Whole-genome analyses of novel actinobacteria.</title>
        <authorList>
            <person name="Sahin N."/>
            <person name="Gencbay T."/>
        </authorList>
    </citation>
    <scope>NUCLEOTIDE SEQUENCE [LARGE SCALE GENOMIC DNA]</scope>
    <source>
        <strain evidence="2 3">HC44</strain>
    </source>
</reference>
<dbReference type="RefSeq" id="WP_165258963.1">
    <property type="nucleotide sequence ID" value="NZ_JAAKZY010000037.1"/>
</dbReference>
<comment type="caution">
    <text evidence="2">The sequence shown here is derived from an EMBL/GenBank/DDBJ whole genome shotgun (WGS) entry which is preliminary data.</text>
</comment>
<dbReference type="InterPro" id="IPR029068">
    <property type="entry name" value="Glyas_Bleomycin-R_OHBP_Dase"/>
</dbReference>
<evidence type="ECO:0000313" key="3">
    <source>
        <dbReference type="Proteomes" id="UP000472335"/>
    </source>
</evidence>
<evidence type="ECO:0000259" key="1">
    <source>
        <dbReference type="PROSITE" id="PS51819"/>
    </source>
</evidence>
<dbReference type="EMBL" id="JAAKZY010000037">
    <property type="protein sequence ID" value="NGO08784.1"/>
    <property type="molecule type" value="Genomic_DNA"/>
</dbReference>
<dbReference type="CDD" id="cd08351">
    <property type="entry name" value="ChaP_like"/>
    <property type="match status" value="1"/>
</dbReference>
<dbReference type="AlphaFoldDB" id="A0A6G4V4L5"/>
<dbReference type="InterPro" id="IPR004360">
    <property type="entry name" value="Glyas_Fos-R_dOase_dom"/>
</dbReference>
<dbReference type="InterPro" id="IPR037523">
    <property type="entry name" value="VOC_core"/>
</dbReference>
<evidence type="ECO:0000313" key="2">
    <source>
        <dbReference type="EMBL" id="NGO08784.1"/>
    </source>
</evidence>